<dbReference type="GeneID" id="100718030"/>
<dbReference type="GeneTree" id="ENSGT01150000286901"/>
<dbReference type="AlphaFoldDB" id="H0W6D9"/>
<keyword evidence="5 8" id="KW-1133">Transmembrane helix</keyword>
<dbReference type="Pfam" id="PF03137">
    <property type="entry name" value="OATP"/>
    <property type="match status" value="1"/>
</dbReference>
<feature type="transmembrane region" description="Helical" evidence="8">
    <location>
        <begin position="68"/>
        <end position="89"/>
    </location>
</feature>
<dbReference type="Proteomes" id="UP000005447">
    <property type="component" value="Unassembled WGS sequence"/>
</dbReference>
<reference evidence="12" key="1">
    <citation type="journal article" date="2011" name="Nature">
        <title>A high-resolution map of human evolutionary constraint using 29 mammals.</title>
        <authorList>
            <person name="Lindblad-Toh K."/>
            <person name="Garber M."/>
            <person name="Zuk O."/>
            <person name="Lin M.F."/>
            <person name="Parker B.J."/>
            <person name="Washietl S."/>
            <person name="Kheradpour P."/>
            <person name="Ernst J."/>
            <person name="Jordan G."/>
            <person name="Mauceli E."/>
            <person name="Ward L.D."/>
            <person name="Lowe C.B."/>
            <person name="Holloway A.K."/>
            <person name="Clamp M."/>
            <person name="Gnerre S."/>
            <person name="Alfoldi J."/>
            <person name="Beal K."/>
            <person name="Chang J."/>
            <person name="Clawson H."/>
            <person name="Cuff J."/>
            <person name="Di Palma F."/>
            <person name="Fitzgerald S."/>
            <person name="Flicek P."/>
            <person name="Guttman M."/>
            <person name="Hubisz M.J."/>
            <person name="Jaffe D.B."/>
            <person name="Jungreis I."/>
            <person name="Kent W.J."/>
            <person name="Kostka D."/>
            <person name="Lara M."/>
            <person name="Martins A.L."/>
            <person name="Massingham T."/>
            <person name="Moltke I."/>
            <person name="Raney B.J."/>
            <person name="Rasmussen M.D."/>
            <person name="Robinson J."/>
            <person name="Stark A."/>
            <person name="Vilella A.J."/>
            <person name="Wen J."/>
            <person name="Xie X."/>
            <person name="Zody M.C."/>
            <person name="Baldwin J."/>
            <person name="Bloom T."/>
            <person name="Chin C.W."/>
            <person name="Heiman D."/>
            <person name="Nicol R."/>
            <person name="Nusbaum C."/>
            <person name="Young S."/>
            <person name="Wilkinson J."/>
            <person name="Worley K.C."/>
            <person name="Kovar C.L."/>
            <person name="Muzny D.M."/>
            <person name="Gibbs R.A."/>
            <person name="Cree A."/>
            <person name="Dihn H.H."/>
            <person name="Fowler G."/>
            <person name="Jhangiani S."/>
            <person name="Joshi V."/>
            <person name="Lee S."/>
            <person name="Lewis L.R."/>
            <person name="Nazareth L.V."/>
            <person name="Okwuonu G."/>
            <person name="Santibanez J."/>
            <person name="Warren W.C."/>
            <person name="Mardis E.R."/>
            <person name="Weinstock G.M."/>
            <person name="Wilson R.K."/>
            <person name="Delehaunty K."/>
            <person name="Dooling D."/>
            <person name="Fronik C."/>
            <person name="Fulton L."/>
            <person name="Fulton B."/>
            <person name="Graves T."/>
            <person name="Minx P."/>
            <person name="Sodergren E."/>
            <person name="Birney E."/>
            <person name="Margulies E.H."/>
            <person name="Herrero J."/>
            <person name="Green E.D."/>
            <person name="Haussler D."/>
            <person name="Siepel A."/>
            <person name="Goldman N."/>
            <person name="Pollard K.S."/>
            <person name="Pedersen J.S."/>
            <person name="Lander E.S."/>
            <person name="Kellis M."/>
        </authorList>
    </citation>
    <scope>NUCLEOTIDE SEQUENCE [LARGE SCALE GENOMIC DNA]</scope>
    <source>
        <strain evidence="12">2N</strain>
    </source>
</reference>
<dbReference type="PANTHER" id="PTHR11388">
    <property type="entry name" value="ORGANIC ANION TRANSPORTER"/>
    <property type="match status" value="1"/>
</dbReference>
<dbReference type="PROSITE" id="PS51465">
    <property type="entry name" value="KAZAL_2"/>
    <property type="match status" value="1"/>
</dbReference>
<name>H0W6D9_CAVPO</name>
<feature type="domain" description="Major facilitator superfamily (MFS) profile" evidence="9">
    <location>
        <begin position="30"/>
        <end position="638"/>
    </location>
</feature>
<dbReference type="RefSeq" id="XP_013008621.1">
    <property type="nucleotide sequence ID" value="XM_013153167.3"/>
</dbReference>
<feature type="domain" description="Kazal-like" evidence="10">
    <location>
        <begin position="443"/>
        <end position="498"/>
    </location>
</feature>
<dbReference type="Bgee" id="ENSCPOG00000026230">
    <property type="expression patterns" value="Expressed in liver and 1 other cell type or tissue"/>
</dbReference>
<organism evidence="11 12">
    <name type="scientific">Cavia porcellus</name>
    <name type="common">Guinea pig</name>
    <dbReference type="NCBI Taxonomy" id="10141"/>
    <lineage>
        <taxon>Eukaryota</taxon>
        <taxon>Metazoa</taxon>
        <taxon>Chordata</taxon>
        <taxon>Craniata</taxon>
        <taxon>Vertebrata</taxon>
        <taxon>Euteleostomi</taxon>
        <taxon>Mammalia</taxon>
        <taxon>Eutheria</taxon>
        <taxon>Euarchontoglires</taxon>
        <taxon>Glires</taxon>
        <taxon>Rodentia</taxon>
        <taxon>Hystricomorpha</taxon>
        <taxon>Caviidae</taxon>
        <taxon>Cavia</taxon>
    </lineage>
</organism>
<comment type="similarity">
    <text evidence="2 8">Belongs to the organo anion transporter (TC 2.A.60) family.</text>
</comment>
<dbReference type="STRING" id="10141.ENSCPOP00000018543"/>
<reference evidence="11" key="3">
    <citation type="submission" date="2025-09" db="UniProtKB">
        <authorList>
            <consortium name="Ensembl"/>
        </authorList>
    </citation>
    <scope>IDENTIFICATION</scope>
    <source>
        <strain evidence="11">2N</strain>
    </source>
</reference>
<dbReference type="InterPro" id="IPR002350">
    <property type="entry name" value="Kazal_dom"/>
</dbReference>
<feature type="transmembrane region" description="Helical" evidence="8">
    <location>
        <begin position="615"/>
        <end position="637"/>
    </location>
</feature>
<evidence type="ECO:0000259" key="9">
    <source>
        <dbReference type="PROSITE" id="PS50850"/>
    </source>
</evidence>
<feature type="transmembrane region" description="Helical" evidence="8">
    <location>
        <begin position="367"/>
        <end position="388"/>
    </location>
</feature>
<protein>
    <recommendedName>
        <fullName evidence="8">Solute carrier organic anion transporter family member</fullName>
    </recommendedName>
</protein>
<dbReference type="PROSITE" id="PS50850">
    <property type="entry name" value="MFS"/>
    <property type="match status" value="1"/>
</dbReference>
<dbReference type="OMA" id="ECPRDSQ"/>
<feature type="transmembrane region" description="Helical" evidence="8">
    <location>
        <begin position="250"/>
        <end position="272"/>
    </location>
</feature>
<gene>
    <name evidence="11" type="primary">LOC100718030</name>
</gene>
<keyword evidence="7" id="KW-1015">Disulfide bond</keyword>
<evidence type="ECO:0000256" key="1">
    <source>
        <dbReference type="ARBA" id="ARBA00004651"/>
    </source>
</evidence>
<comment type="caution">
    <text evidence="8">Lacks conserved residue(s) required for the propagation of feature annotation.</text>
</comment>
<keyword evidence="6 8" id="KW-0472">Membrane</keyword>
<dbReference type="KEGG" id="cpoc:100718030"/>
<sequence length="682" mass="75441">MDESQHLNKPTEAKTSEQKKAKCCDSLKMFLAALSFSVFCRLISGISMKTAITHIERRFDLPSSVAGFIDGGFEMGNLLVIVFVSYFGSKLHRPKIIGIGCVIMGTGSILTALPHFFMGYYRYSIETHINTTENIIATCSANQTTALTPSPEIAEKGCEKESESYMWIYVLMGNMLRGIGETPIAPLGISYIDDFAKEQSSVYLGILQTVSVLGIIFAFLIGAVFTKMYVDTGYVDLSTIRITSEDSRWVGAWWLGFLIAGVLSFIASLPFFSLPRNPTEPQEERKVSKDLHEFKISGEQKQTHHRQRSALSVTGFLQSMKYLLTNHLYVIFVLLTLVVFSSHVGSFTHLFKYIEQQYGYSISQANLLGALTIPIMAIGTLLGGYLIKKLKMTLIGIAKFSFFVSLMGFICHLSFFLVMCDRKSVAGLTLGYDGISPLTSQTNATLSYCNLDCNCDESQWEPICGDNGMTYLSPCLAGCTSRGSSENSTMFYNCSCLEISGFKSKNYSAHLGECPRDNHCKMKLYIFGSVQALDAFFVSLGSVTYIMLLVKNVLPELKSLAMGFHSLIMRGIGGLLAPIYFGTMIDRTCMKWSTTGCGARGACRIYDSKSFGTTLLGLAGILKFLALILYIVLIYAMKKKYEGKDFKALEKEGNIKDEAKLEFLSSNGHSAPSRSVYNDTNI</sequence>
<dbReference type="Pfam" id="PF07648">
    <property type="entry name" value="Kazal_2"/>
    <property type="match status" value="1"/>
</dbReference>
<dbReference type="HOGENOM" id="CLU_008954_4_0_1"/>
<dbReference type="PANTHER" id="PTHR11388:SF89">
    <property type="entry name" value="SOLUTE CARRIER ORGANIC ANION TRANSPORTER FAMILY MEMBER 1B3"/>
    <property type="match status" value="1"/>
</dbReference>
<dbReference type="InterPro" id="IPR036058">
    <property type="entry name" value="Kazal_dom_sf"/>
</dbReference>
<dbReference type="EMBL" id="AAKN02031087">
    <property type="status" value="NOT_ANNOTATED_CDS"/>
    <property type="molecule type" value="Genomic_DNA"/>
</dbReference>
<feature type="transmembrane region" description="Helical" evidence="8">
    <location>
        <begin position="201"/>
        <end position="230"/>
    </location>
</feature>
<keyword evidence="3" id="KW-1003">Cell membrane</keyword>
<feature type="transmembrane region" description="Helical" evidence="8">
    <location>
        <begin position="400"/>
        <end position="419"/>
    </location>
</feature>
<feature type="transmembrane region" description="Helical" evidence="8">
    <location>
        <begin position="524"/>
        <end position="548"/>
    </location>
</feature>
<accession>H0W6D9</accession>
<dbReference type="GO" id="GO:0015125">
    <property type="term" value="F:bile acid transmembrane transporter activity"/>
    <property type="evidence" value="ECO:0007669"/>
    <property type="project" value="TreeGrafter"/>
</dbReference>
<evidence type="ECO:0000256" key="7">
    <source>
        <dbReference type="ARBA" id="ARBA00023157"/>
    </source>
</evidence>
<evidence type="ECO:0000256" key="2">
    <source>
        <dbReference type="ARBA" id="ARBA00009657"/>
    </source>
</evidence>
<keyword evidence="8" id="KW-0813">Transport</keyword>
<evidence type="ECO:0000256" key="6">
    <source>
        <dbReference type="ARBA" id="ARBA00023136"/>
    </source>
</evidence>
<evidence type="ECO:0000256" key="5">
    <source>
        <dbReference type="ARBA" id="ARBA00022989"/>
    </source>
</evidence>
<keyword evidence="8" id="KW-0406">Ion transport</keyword>
<feature type="transmembrane region" description="Helical" evidence="8">
    <location>
        <begin position="96"/>
        <end position="117"/>
    </location>
</feature>
<dbReference type="GO" id="GO:0043252">
    <property type="term" value="P:sodium-independent organic anion transport"/>
    <property type="evidence" value="ECO:0007669"/>
    <property type="project" value="TreeGrafter"/>
</dbReference>
<dbReference type="InParanoid" id="H0W6D9"/>
<dbReference type="GO" id="GO:0016323">
    <property type="term" value="C:basolateral plasma membrane"/>
    <property type="evidence" value="ECO:0007669"/>
    <property type="project" value="TreeGrafter"/>
</dbReference>
<dbReference type="NCBIfam" id="TIGR00805">
    <property type="entry name" value="oat"/>
    <property type="match status" value="1"/>
</dbReference>
<dbReference type="eggNOG" id="KOG3626">
    <property type="taxonomic scope" value="Eukaryota"/>
</dbReference>
<feature type="transmembrane region" description="Helical" evidence="8">
    <location>
        <begin position="328"/>
        <end position="347"/>
    </location>
</feature>
<dbReference type="RefSeq" id="XP_003470373.2">
    <property type="nucleotide sequence ID" value="XM_003470325.4"/>
</dbReference>
<comment type="subcellular location">
    <subcellularLocation>
        <location evidence="1 8">Cell membrane</location>
        <topology evidence="1 8">Multi-pass membrane protein</topology>
    </subcellularLocation>
</comment>
<evidence type="ECO:0000259" key="10">
    <source>
        <dbReference type="PROSITE" id="PS51465"/>
    </source>
</evidence>
<dbReference type="OrthoDB" id="5062115at2759"/>
<evidence type="ECO:0000256" key="4">
    <source>
        <dbReference type="ARBA" id="ARBA00022692"/>
    </source>
</evidence>
<dbReference type="SUPFAM" id="SSF100895">
    <property type="entry name" value="Kazal-type serine protease inhibitors"/>
    <property type="match status" value="1"/>
</dbReference>
<evidence type="ECO:0000313" key="11">
    <source>
        <dbReference type="Ensembl" id="ENSCPOP00000018543.2"/>
    </source>
</evidence>
<dbReference type="EMBL" id="AAKN02031088">
    <property type="status" value="NOT_ANNOTATED_CDS"/>
    <property type="molecule type" value="Genomic_DNA"/>
</dbReference>
<dbReference type="InterPro" id="IPR020846">
    <property type="entry name" value="MFS_dom"/>
</dbReference>
<dbReference type="InterPro" id="IPR004156">
    <property type="entry name" value="OATP"/>
</dbReference>
<evidence type="ECO:0000256" key="3">
    <source>
        <dbReference type="ARBA" id="ARBA00022475"/>
    </source>
</evidence>
<proteinExistence type="inferred from homology"/>
<reference evidence="11" key="2">
    <citation type="submission" date="2025-08" db="UniProtKB">
        <authorList>
            <consortium name="Ensembl"/>
        </authorList>
    </citation>
    <scope>IDENTIFICATION</scope>
    <source>
        <strain evidence="11">2N</strain>
    </source>
</reference>
<keyword evidence="12" id="KW-1185">Reference proteome</keyword>
<dbReference type="Gene3D" id="1.20.1250.20">
    <property type="entry name" value="MFS general substrate transporter like domains"/>
    <property type="match status" value="1"/>
</dbReference>
<feature type="transmembrane region" description="Helical" evidence="8">
    <location>
        <begin position="29"/>
        <end position="48"/>
    </location>
</feature>
<dbReference type="Ensembl" id="ENSCPOT00000023551.2">
    <property type="protein sequence ID" value="ENSCPOP00000018543.2"/>
    <property type="gene ID" value="ENSCPOG00000026230.2"/>
</dbReference>
<dbReference type="VEuPathDB" id="HostDB:ENSCPOG00000026230"/>
<feature type="transmembrane region" description="Helical" evidence="8">
    <location>
        <begin position="560"/>
        <end position="581"/>
    </location>
</feature>
<dbReference type="GO" id="GO:0006811">
    <property type="term" value="P:monoatomic ion transport"/>
    <property type="evidence" value="ECO:0007669"/>
    <property type="project" value="UniProtKB-KW"/>
</dbReference>
<dbReference type="SUPFAM" id="SSF103473">
    <property type="entry name" value="MFS general substrate transporter"/>
    <property type="match status" value="1"/>
</dbReference>
<dbReference type="InterPro" id="IPR036259">
    <property type="entry name" value="MFS_trans_sf"/>
</dbReference>
<dbReference type="GO" id="GO:0015347">
    <property type="term" value="F:sodium-independent organic anion transmembrane transporter activity"/>
    <property type="evidence" value="ECO:0007669"/>
    <property type="project" value="TreeGrafter"/>
</dbReference>
<keyword evidence="4 8" id="KW-0812">Transmembrane</keyword>
<evidence type="ECO:0000313" key="12">
    <source>
        <dbReference type="Proteomes" id="UP000005447"/>
    </source>
</evidence>
<evidence type="ECO:0000256" key="8">
    <source>
        <dbReference type="RuleBase" id="RU362056"/>
    </source>
</evidence>